<protein>
    <submittedName>
        <fullName evidence="1">Uncharacterized protein</fullName>
    </submittedName>
</protein>
<organism evidence="1 2">
    <name type="scientific">Streptomyces boncukensis</name>
    <dbReference type="NCBI Taxonomy" id="2711219"/>
    <lineage>
        <taxon>Bacteria</taxon>
        <taxon>Bacillati</taxon>
        <taxon>Actinomycetota</taxon>
        <taxon>Actinomycetes</taxon>
        <taxon>Kitasatosporales</taxon>
        <taxon>Streptomycetaceae</taxon>
        <taxon>Streptomyces</taxon>
    </lineage>
</organism>
<reference evidence="1 2" key="1">
    <citation type="submission" date="2020-02" db="EMBL/GenBank/DDBJ databases">
        <title>Whole-genome analyses of novel actinobacteria.</title>
        <authorList>
            <person name="Sahin N."/>
            <person name="Tatar D."/>
        </authorList>
    </citation>
    <scope>NUCLEOTIDE SEQUENCE [LARGE SCALE GENOMIC DNA]</scope>
    <source>
        <strain evidence="1 2">SB3404</strain>
    </source>
</reference>
<evidence type="ECO:0000313" key="1">
    <source>
        <dbReference type="EMBL" id="NGO72861.1"/>
    </source>
</evidence>
<dbReference type="Proteomes" id="UP000477722">
    <property type="component" value="Unassembled WGS sequence"/>
</dbReference>
<keyword evidence="2" id="KW-1185">Reference proteome</keyword>
<accession>A0A6G4X871</accession>
<dbReference type="EMBL" id="JAAKZZ010000556">
    <property type="protein sequence ID" value="NGO72861.1"/>
    <property type="molecule type" value="Genomic_DNA"/>
</dbReference>
<name>A0A6G4X871_9ACTN</name>
<proteinExistence type="predicted"/>
<evidence type="ECO:0000313" key="2">
    <source>
        <dbReference type="Proteomes" id="UP000477722"/>
    </source>
</evidence>
<dbReference type="AlphaFoldDB" id="A0A6G4X871"/>
<sequence length="91" mass="9563">MGEAEHGSGPSDPAQVALELERLRGSVEAGFARVDGALALLVQRSDQTDKQLDEHSARLSALERLRWPLASVTALAAVSGVLVTAWQSAGL</sequence>
<comment type="caution">
    <text evidence="1">The sequence shown here is derived from an EMBL/GenBank/DDBJ whole genome shotgun (WGS) entry which is preliminary data.</text>
</comment>
<dbReference type="RefSeq" id="WP_165302523.1">
    <property type="nucleotide sequence ID" value="NZ_JAAKZZ010000556.1"/>
</dbReference>
<gene>
    <name evidence="1" type="ORF">G5C65_31880</name>
</gene>